<organism evidence="2 3">
    <name type="scientific">Platanthera guangdongensis</name>
    <dbReference type="NCBI Taxonomy" id="2320717"/>
    <lineage>
        <taxon>Eukaryota</taxon>
        <taxon>Viridiplantae</taxon>
        <taxon>Streptophyta</taxon>
        <taxon>Embryophyta</taxon>
        <taxon>Tracheophyta</taxon>
        <taxon>Spermatophyta</taxon>
        <taxon>Magnoliopsida</taxon>
        <taxon>Liliopsida</taxon>
        <taxon>Asparagales</taxon>
        <taxon>Orchidaceae</taxon>
        <taxon>Orchidoideae</taxon>
        <taxon>Orchideae</taxon>
        <taxon>Orchidinae</taxon>
        <taxon>Platanthera</taxon>
    </lineage>
</organism>
<dbReference type="PANTHER" id="PTHR34572:SF1">
    <property type="entry name" value="GOLGIN FAMILY A PROTEIN"/>
    <property type="match status" value="1"/>
</dbReference>
<proteinExistence type="predicted"/>
<evidence type="ECO:0000313" key="3">
    <source>
        <dbReference type="Proteomes" id="UP001412067"/>
    </source>
</evidence>
<feature type="compositionally biased region" description="Polar residues" evidence="1">
    <location>
        <begin position="112"/>
        <end position="121"/>
    </location>
</feature>
<dbReference type="EMBL" id="JBBWWR010000017">
    <property type="protein sequence ID" value="KAK8946181.1"/>
    <property type="molecule type" value="Genomic_DNA"/>
</dbReference>
<protein>
    <submittedName>
        <fullName evidence="2">Uncharacterized protein</fullName>
    </submittedName>
</protein>
<evidence type="ECO:0000256" key="1">
    <source>
        <dbReference type="SAM" id="MobiDB-lite"/>
    </source>
</evidence>
<dbReference type="PANTHER" id="PTHR34572">
    <property type="entry name" value="GOLGIN FAMILY A PROTEIN"/>
    <property type="match status" value="1"/>
</dbReference>
<feature type="region of interest" description="Disordered" evidence="1">
    <location>
        <begin position="97"/>
        <end position="130"/>
    </location>
</feature>
<comment type="caution">
    <text evidence="2">The sequence shown here is derived from an EMBL/GenBank/DDBJ whole genome shotgun (WGS) entry which is preliminary data.</text>
</comment>
<keyword evidence="3" id="KW-1185">Reference proteome</keyword>
<feature type="compositionally biased region" description="Basic and acidic residues" evidence="1">
    <location>
        <begin position="97"/>
        <end position="111"/>
    </location>
</feature>
<gene>
    <name evidence="2" type="ORF">KSP40_PGU008405</name>
</gene>
<evidence type="ECO:0000313" key="2">
    <source>
        <dbReference type="EMBL" id="KAK8946181.1"/>
    </source>
</evidence>
<sequence>MEGVGARLGRSSARYAPTTVFSGPVRRWKKKWVPLSNPNNSNPNNNHSHLLLYKWAPITPFSDGPAAATPPSSAAEEPVRRKFRYIPVSVLEQKMEINVKSDDDSKPDDIHTSLQPDQVNGSDRKAAESDTLMDEAQVTIFAKLMDTPVDFFF</sequence>
<reference evidence="2 3" key="1">
    <citation type="journal article" date="2022" name="Nat. Plants">
        <title>Genomes of leafy and leafless Platanthera orchids illuminate the evolution of mycoheterotrophy.</title>
        <authorList>
            <person name="Li M.H."/>
            <person name="Liu K.W."/>
            <person name="Li Z."/>
            <person name="Lu H.C."/>
            <person name="Ye Q.L."/>
            <person name="Zhang D."/>
            <person name="Wang J.Y."/>
            <person name="Li Y.F."/>
            <person name="Zhong Z.M."/>
            <person name="Liu X."/>
            <person name="Yu X."/>
            <person name="Liu D.K."/>
            <person name="Tu X.D."/>
            <person name="Liu B."/>
            <person name="Hao Y."/>
            <person name="Liao X.Y."/>
            <person name="Jiang Y.T."/>
            <person name="Sun W.H."/>
            <person name="Chen J."/>
            <person name="Chen Y.Q."/>
            <person name="Ai Y."/>
            <person name="Zhai J.W."/>
            <person name="Wu S.S."/>
            <person name="Zhou Z."/>
            <person name="Hsiao Y.Y."/>
            <person name="Wu W.L."/>
            <person name="Chen Y.Y."/>
            <person name="Lin Y.F."/>
            <person name="Hsu J.L."/>
            <person name="Li C.Y."/>
            <person name="Wang Z.W."/>
            <person name="Zhao X."/>
            <person name="Zhong W.Y."/>
            <person name="Ma X.K."/>
            <person name="Ma L."/>
            <person name="Huang J."/>
            <person name="Chen G.Z."/>
            <person name="Huang M.Z."/>
            <person name="Huang L."/>
            <person name="Peng D.H."/>
            <person name="Luo Y.B."/>
            <person name="Zou S.Q."/>
            <person name="Chen S.P."/>
            <person name="Lan S."/>
            <person name="Tsai W.C."/>
            <person name="Van de Peer Y."/>
            <person name="Liu Z.J."/>
        </authorList>
    </citation>
    <scope>NUCLEOTIDE SEQUENCE [LARGE SCALE GENOMIC DNA]</scope>
    <source>
        <strain evidence="2">Lor288</strain>
    </source>
</reference>
<name>A0ABR2LR80_9ASPA</name>
<dbReference type="Proteomes" id="UP001412067">
    <property type="component" value="Unassembled WGS sequence"/>
</dbReference>
<accession>A0ABR2LR80</accession>